<name>A0A383EYD4_9ZZZZ</name>
<reference evidence="1" key="1">
    <citation type="submission" date="2018-05" db="EMBL/GenBank/DDBJ databases">
        <authorList>
            <person name="Lanie J.A."/>
            <person name="Ng W.-L."/>
            <person name="Kazmierczak K.M."/>
            <person name="Andrzejewski T.M."/>
            <person name="Davidsen T.M."/>
            <person name="Wayne K.J."/>
            <person name="Tettelin H."/>
            <person name="Glass J.I."/>
            <person name="Rusch D."/>
            <person name="Podicherti R."/>
            <person name="Tsui H.-C.T."/>
            <person name="Winkler M.E."/>
        </authorList>
    </citation>
    <scope>NUCLEOTIDE SEQUENCE</scope>
</reference>
<feature type="non-terminal residue" evidence="1">
    <location>
        <position position="66"/>
    </location>
</feature>
<sequence>VLVDMITDLDQLQGTLSRKLNLYQQCNELTQKVADVIETEDGVLIIKLLKQRDALFHKIRQVDAQI</sequence>
<proteinExistence type="predicted"/>
<feature type="non-terminal residue" evidence="1">
    <location>
        <position position="1"/>
    </location>
</feature>
<accession>A0A383EYD4</accession>
<gene>
    <name evidence="1" type="ORF">METZ01_LOCUS514760</name>
</gene>
<organism evidence="1">
    <name type="scientific">marine metagenome</name>
    <dbReference type="NCBI Taxonomy" id="408172"/>
    <lineage>
        <taxon>unclassified sequences</taxon>
        <taxon>metagenomes</taxon>
        <taxon>ecological metagenomes</taxon>
    </lineage>
</organism>
<evidence type="ECO:0000313" key="1">
    <source>
        <dbReference type="EMBL" id="SVE61906.1"/>
    </source>
</evidence>
<dbReference type="EMBL" id="UINC01229975">
    <property type="protein sequence ID" value="SVE61906.1"/>
    <property type="molecule type" value="Genomic_DNA"/>
</dbReference>
<protein>
    <submittedName>
        <fullName evidence="1">Uncharacterized protein</fullName>
    </submittedName>
</protein>
<dbReference type="AlphaFoldDB" id="A0A383EYD4"/>